<dbReference type="Gene3D" id="2.160.20.70">
    <property type="match status" value="1"/>
</dbReference>
<gene>
    <name evidence="1" type="ORF">DARMORV10_A08P23210.1</name>
</gene>
<dbReference type="PANTHER" id="PTHR15139:SF0">
    <property type="entry name" value="TUBULIN-SPECIFIC CHAPERONE C"/>
    <property type="match status" value="1"/>
</dbReference>
<dbReference type="InterPro" id="IPR016098">
    <property type="entry name" value="CAP/MinC_C"/>
</dbReference>
<dbReference type="Proteomes" id="UP001295469">
    <property type="component" value="Chromosome A08"/>
</dbReference>
<name>A0A817A1M0_BRANA</name>
<reference evidence="1" key="1">
    <citation type="submission" date="2021-01" db="EMBL/GenBank/DDBJ databases">
        <authorList>
            <consortium name="Genoscope - CEA"/>
            <person name="William W."/>
        </authorList>
    </citation>
    <scope>NUCLEOTIDE SEQUENCE</scope>
</reference>
<dbReference type="InterPro" id="IPR027684">
    <property type="entry name" value="TBCC"/>
</dbReference>
<evidence type="ECO:0000313" key="1">
    <source>
        <dbReference type="EMBL" id="CAF2249234.1"/>
    </source>
</evidence>
<dbReference type="PANTHER" id="PTHR15139">
    <property type="entry name" value="TUBULIN FOLDING COFACTOR C"/>
    <property type="match status" value="1"/>
</dbReference>
<proteinExistence type="predicted"/>
<sequence length="143" mass="16508">MEDDNRSFATETLDEALVKKHHDMLQRFSARHHARKSDSPHSSSSTFESISSFLSRFADSKRSTDSIALKISGPALNDRFAPYCLDYGGIEEDLKMAGLEEETESWANVDDFLWLRAVQSPNWSVLPGRREAFFGFHFQRWRF</sequence>
<feature type="non-terminal residue" evidence="1">
    <location>
        <position position="1"/>
    </location>
</feature>
<accession>A0A817A1M0</accession>
<organism evidence="1">
    <name type="scientific">Brassica napus</name>
    <name type="common">Rape</name>
    <dbReference type="NCBI Taxonomy" id="3708"/>
    <lineage>
        <taxon>Eukaryota</taxon>
        <taxon>Viridiplantae</taxon>
        <taxon>Streptophyta</taxon>
        <taxon>Embryophyta</taxon>
        <taxon>Tracheophyta</taxon>
        <taxon>Spermatophyta</taxon>
        <taxon>Magnoliopsida</taxon>
        <taxon>eudicotyledons</taxon>
        <taxon>Gunneridae</taxon>
        <taxon>Pentapetalae</taxon>
        <taxon>rosids</taxon>
        <taxon>malvids</taxon>
        <taxon>Brassicales</taxon>
        <taxon>Brassicaceae</taxon>
        <taxon>Brassiceae</taxon>
        <taxon>Brassica</taxon>
    </lineage>
</organism>
<protein>
    <submittedName>
        <fullName evidence="1">(rape) hypothetical protein</fullName>
    </submittedName>
</protein>
<dbReference type="GO" id="GO:0007023">
    <property type="term" value="P:post-chaperonin tubulin folding pathway"/>
    <property type="evidence" value="ECO:0007669"/>
    <property type="project" value="InterPro"/>
</dbReference>
<dbReference type="EMBL" id="HG994362">
    <property type="protein sequence ID" value="CAF2249234.1"/>
    <property type="molecule type" value="Genomic_DNA"/>
</dbReference>
<dbReference type="AlphaFoldDB" id="A0A817A1M0"/>